<protein>
    <submittedName>
        <fullName evidence="2">Uncharacterized protein</fullName>
    </submittedName>
</protein>
<evidence type="ECO:0000313" key="3">
    <source>
        <dbReference type="Proteomes" id="UP000799770"/>
    </source>
</evidence>
<gene>
    <name evidence="2" type="ORF">BDV96DRAFT_647051</name>
</gene>
<accession>A0A6A5Z5P7</accession>
<name>A0A6A5Z5P7_9PLEO</name>
<proteinExistence type="predicted"/>
<evidence type="ECO:0000313" key="2">
    <source>
        <dbReference type="EMBL" id="KAF2114343.1"/>
    </source>
</evidence>
<dbReference type="EMBL" id="ML977325">
    <property type="protein sequence ID" value="KAF2114343.1"/>
    <property type="molecule type" value="Genomic_DNA"/>
</dbReference>
<dbReference type="Proteomes" id="UP000799770">
    <property type="component" value="Unassembled WGS sequence"/>
</dbReference>
<dbReference type="OrthoDB" id="3774964at2759"/>
<dbReference type="AlphaFoldDB" id="A0A6A5Z5P7"/>
<sequence>MTYNFKSVGTSFYISLNSFHLVGTFQNTYLFTYHLPLAMLFTKLITALALAAPVFSIGARVNQFSDGNCKSGIEPGINIGKLCTTWSTPVGKSMTVSTYSATGDTDFTCEDGKNIVLQVWQSSGDCDNSPDATVGPLPTQPQDGGCIIMPIRSAQFACQ</sequence>
<reference evidence="2" key="1">
    <citation type="journal article" date="2020" name="Stud. Mycol.">
        <title>101 Dothideomycetes genomes: a test case for predicting lifestyles and emergence of pathogens.</title>
        <authorList>
            <person name="Haridas S."/>
            <person name="Albert R."/>
            <person name="Binder M."/>
            <person name="Bloem J."/>
            <person name="Labutti K."/>
            <person name="Salamov A."/>
            <person name="Andreopoulos B."/>
            <person name="Baker S."/>
            <person name="Barry K."/>
            <person name="Bills G."/>
            <person name="Bluhm B."/>
            <person name="Cannon C."/>
            <person name="Castanera R."/>
            <person name="Culley D."/>
            <person name="Daum C."/>
            <person name="Ezra D."/>
            <person name="Gonzalez J."/>
            <person name="Henrissat B."/>
            <person name="Kuo A."/>
            <person name="Liang C."/>
            <person name="Lipzen A."/>
            <person name="Lutzoni F."/>
            <person name="Magnuson J."/>
            <person name="Mondo S."/>
            <person name="Nolan M."/>
            <person name="Ohm R."/>
            <person name="Pangilinan J."/>
            <person name="Park H.-J."/>
            <person name="Ramirez L."/>
            <person name="Alfaro M."/>
            <person name="Sun H."/>
            <person name="Tritt A."/>
            <person name="Yoshinaga Y."/>
            <person name="Zwiers L.-H."/>
            <person name="Turgeon B."/>
            <person name="Goodwin S."/>
            <person name="Spatafora J."/>
            <person name="Crous P."/>
            <person name="Grigoriev I."/>
        </authorList>
    </citation>
    <scope>NUCLEOTIDE SEQUENCE</scope>
    <source>
        <strain evidence="2">CBS 627.86</strain>
    </source>
</reference>
<keyword evidence="1" id="KW-1133">Transmembrane helix</keyword>
<organism evidence="2 3">
    <name type="scientific">Lophiotrema nucula</name>
    <dbReference type="NCBI Taxonomy" id="690887"/>
    <lineage>
        <taxon>Eukaryota</taxon>
        <taxon>Fungi</taxon>
        <taxon>Dikarya</taxon>
        <taxon>Ascomycota</taxon>
        <taxon>Pezizomycotina</taxon>
        <taxon>Dothideomycetes</taxon>
        <taxon>Pleosporomycetidae</taxon>
        <taxon>Pleosporales</taxon>
        <taxon>Lophiotremataceae</taxon>
        <taxon>Lophiotrema</taxon>
    </lineage>
</organism>
<keyword evidence="1" id="KW-0812">Transmembrane</keyword>
<evidence type="ECO:0000256" key="1">
    <source>
        <dbReference type="SAM" id="Phobius"/>
    </source>
</evidence>
<feature type="transmembrane region" description="Helical" evidence="1">
    <location>
        <begin position="33"/>
        <end position="55"/>
    </location>
</feature>
<keyword evidence="3" id="KW-1185">Reference proteome</keyword>
<keyword evidence="1" id="KW-0472">Membrane</keyword>